<dbReference type="InterPro" id="IPR020845">
    <property type="entry name" value="AMP-binding_CS"/>
</dbReference>
<dbReference type="RefSeq" id="WP_202858704.1">
    <property type="nucleotide sequence ID" value="NZ_JAEUGD010000066.1"/>
</dbReference>
<dbReference type="InterPro" id="IPR001242">
    <property type="entry name" value="Condensation_dom"/>
</dbReference>
<dbReference type="Pfam" id="PF00668">
    <property type="entry name" value="Condensation"/>
    <property type="match status" value="1"/>
</dbReference>
<gene>
    <name evidence="2" type="ORF">JMN32_22850</name>
</gene>
<dbReference type="GO" id="GO:0003824">
    <property type="term" value="F:catalytic activity"/>
    <property type="evidence" value="ECO:0007669"/>
    <property type="project" value="InterPro"/>
</dbReference>
<proteinExistence type="predicted"/>
<dbReference type="PANTHER" id="PTHR45527">
    <property type="entry name" value="NONRIBOSOMAL PEPTIDE SYNTHETASE"/>
    <property type="match status" value="1"/>
</dbReference>
<dbReference type="Proteomes" id="UP000614216">
    <property type="component" value="Unassembled WGS sequence"/>
</dbReference>
<name>A0A937FZR8_9BACT</name>
<dbReference type="SUPFAM" id="SSF56801">
    <property type="entry name" value="Acetyl-CoA synthetase-like"/>
    <property type="match status" value="1"/>
</dbReference>
<dbReference type="Gene3D" id="3.40.50.12780">
    <property type="entry name" value="N-terminal domain of ligase-like"/>
    <property type="match status" value="1"/>
</dbReference>
<dbReference type="Gene3D" id="3.30.559.30">
    <property type="entry name" value="Nonribosomal peptide synthetase, condensation domain"/>
    <property type="match status" value="1"/>
</dbReference>
<dbReference type="PROSITE" id="PS50075">
    <property type="entry name" value="CARRIER"/>
    <property type="match status" value="1"/>
</dbReference>
<evidence type="ECO:0000313" key="3">
    <source>
        <dbReference type="Proteomes" id="UP000614216"/>
    </source>
</evidence>
<dbReference type="InterPro" id="IPR036736">
    <property type="entry name" value="ACP-like_sf"/>
</dbReference>
<dbReference type="CDD" id="cd05930">
    <property type="entry name" value="A_NRPS"/>
    <property type="match status" value="1"/>
</dbReference>
<dbReference type="SUPFAM" id="SSF47336">
    <property type="entry name" value="ACP-like"/>
    <property type="match status" value="1"/>
</dbReference>
<dbReference type="SUPFAM" id="SSF52777">
    <property type="entry name" value="CoA-dependent acyltransferases"/>
    <property type="match status" value="2"/>
</dbReference>
<dbReference type="PROSITE" id="PS00455">
    <property type="entry name" value="AMP_BINDING"/>
    <property type="match status" value="1"/>
</dbReference>
<evidence type="ECO:0000259" key="1">
    <source>
        <dbReference type="PROSITE" id="PS50075"/>
    </source>
</evidence>
<dbReference type="Gene3D" id="3.30.559.10">
    <property type="entry name" value="Chloramphenicol acetyltransferase-like domain"/>
    <property type="match status" value="1"/>
</dbReference>
<dbReference type="InterPro" id="IPR045851">
    <property type="entry name" value="AMP-bd_C_sf"/>
</dbReference>
<dbReference type="GO" id="GO:0031177">
    <property type="term" value="F:phosphopantetheine binding"/>
    <property type="evidence" value="ECO:0007669"/>
    <property type="project" value="TreeGrafter"/>
</dbReference>
<organism evidence="2 3">
    <name type="scientific">Fulvivirga marina</name>
    <dbReference type="NCBI Taxonomy" id="2494733"/>
    <lineage>
        <taxon>Bacteria</taxon>
        <taxon>Pseudomonadati</taxon>
        <taxon>Bacteroidota</taxon>
        <taxon>Cytophagia</taxon>
        <taxon>Cytophagales</taxon>
        <taxon>Fulvivirgaceae</taxon>
        <taxon>Fulvivirga</taxon>
    </lineage>
</organism>
<dbReference type="InterPro" id="IPR009081">
    <property type="entry name" value="PP-bd_ACP"/>
</dbReference>
<reference evidence="2" key="1">
    <citation type="submission" date="2021-01" db="EMBL/GenBank/DDBJ databases">
        <title>Fulvivirga kasyanovii gen. nov., sp nov., a novel member of the phylum Bacteroidetes isolated from seawater in a mussel farm.</title>
        <authorList>
            <person name="Zhao L.-H."/>
            <person name="Wang Z.-J."/>
        </authorList>
    </citation>
    <scope>NUCLEOTIDE SEQUENCE</scope>
    <source>
        <strain evidence="2">29W222</strain>
    </source>
</reference>
<evidence type="ECO:0000313" key="2">
    <source>
        <dbReference type="EMBL" id="MBL6449169.1"/>
    </source>
</evidence>
<dbReference type="GO" id="GO:0043041">
    <property type="term" value="P:amino acid activation for nonribosomal peptide biosynthetic process"/>
    <property type="evidence" value="ECO:0007669"/>
    <property type="project" value="TreeGrafter"/>
</dbReference>
<dbReference type="Pfam" id="PF13193">
    <property type="entry name" value="AMP-binding_C"/>
    <property type="match status" value="1"/>
</dbReference>
<keyword evidence="3" id="KW-1185">Reference proteome</keyword>
<dbReference type="InterPro" id="IPR023213">
    <property type="entry name" value="CAT-like_dom_sf"/>
</dbReference>
<accession>A0A937FZR8</accession>
<dbReference type="GO" id="GO:0005829">
    <property type="term" value="C:cytosol"/>
    <property type="evidence" value="ECO:0007669"/>
    <property type="project" value="TreeGrafter"/>
</dbReference>
<dbReference type="InterPro" id="IPR042099">
    <property type="entry name" value="ANL_N_sf"/>
</dbReference>
<comment type="caution">
    <text evidence="2">The sequence shown here is derived from an EMBL/GenBank/DDBJ whole genome shotgun (WGS) entry which is preliminary data.</text>
</comment>
<dbReference type="InterPro" id="IPR000873">
    <property type="entry name" value="AMP-dep_synth/lig_dom"/>
</dbReference>
<dbReference type="PANTHER" id="PTHR45527:SF1">
    <property type="entry name" value="FATTY ACID SYNTHASE"/>
    <property type="match status" value="1"/>
</dbReference>
<dbReference type="InterPro" id="IPR025110">
    <property type="entry name" value="AMP-bd_C"/>
</dbReference>
<sequence>MKFDYIHQWFEETAAKLPDNLALSGEGREVTYSELNTQADDLAALLLRFGNGGKKVCTMLPGSINLVSSLLAIFKAGHIYVPLSDEFSDKRLKQILEQCQPEVLIISKADFESASARLSAVNYRPACLILLDGNSDIELYSYSSGSWHLVPQNDDLPKASPQELTDDSYIFYTSGSTGEAKAILGSHRSLSHFIHWESSEFEIDDKHKVSHLVHPVFDASLRDIFLPLCTGSTLCIPDRAIMQNPVQLVQWIENNNITLIHCVPSVLRVITDEIADDSQQRFKSLQYMLVSGEPLYAQDVRKWRGKVGTHVELVNLYGTTETTLIKTFHRVEAEISDDQHMIPVGKPISNTVVAIVNNQHLCQPGEIGEVFIKTPFWSKGYLFNEALNQQVFVQNPLIAGREDIVYKTGDLGVYLKNGSIEIKGRLDQQVKVNGIRVELGEVEHVLLGVEGVEQAVVTSHQDESGTVMLAAYYTGQERTPEEIRQYLSRELNQNIIPGHIQYLKELPLTINGKVDRRALPKPGDLLKKSLSYEAVQGATEEKLEQMWEAILDMDKIGRNTSFFTIGGTSLKAIRLISSIYKEFGIMLKVFDVFSNPTIAKMALLLGDAPQKGYKEIIKLPASDRYPASFQQKRLWILDQFEKEQVTYNMPNAFELRGTIDHKALLAALNDVVMRHESLRTSFVMEDDILYQRVQEDIPAGFEARYIDVSTMAESETEAKAILSEELNYHFDLSKAPLFRALVIRTSEDSVILYFNTHHIVFDAWSTYVMARDILSLYNMNTKPGTPALEPLKIQYKDYAAWLTEQLADKKETDERFWLAEFENEIPTLNLPVDHARADKQTFEGSKYKFQLDEQLSAQIEAYCKAQDVTQFNLLLASVEALFYYYTGQKDVVLGIPVTGRHHNNLEDQIGFYVNTIAFRMQFSPDTTVSDFVKQVKKKSLKTYEHGMYPFDQLVDKLQTGSDISRSSLFDVMVQMQDTDLKELSLMLPDDIEMSEVALDFKSSKFDLTFNFEVLKDKKVLSGWIEYNTALFTTGTIEQMHQIMTTILTEITEQERSELTLKQLKQSLNSRFNGQSDVKSDAFSSMEISEDF</sequence>
<dbReference type="EMBL" id="JAEUGD010000066">
    <property type="protein sequence ID" value="MBL6449169.1"/>
    <property type="molecule type" value="Genomic_DNA"/>
</dbReference>
<dbReference type="Pfam" id="PF00550">
    <property type="entry name" value="PP-binding"/>
    <property type="match status" value="1"/>
</dbReference>
<dbReference type="CDD" id="cd19531">
    <property type="entry name" value="LCL_NRPS-like"/>
    <property type="match status" value="1"/>
</dbReference>
<dbReference type="GO" id="GO:0044550">
    <property type="term" value="P:secondary metabolite biosynthetic process"/>
    <property type="evidence" value="ECO:0007669"/>
    <property type="project" value="TreeGrafter"/>
</dbReference>
<feature type="domain" description="Carrier" evidence="1">
    <location>
        <begin position="534"/>
        <end position="609"/>
    </location>
</feature>
<dbReference type="Gene3D" id="1.10.1200.10">
    <property type="entry name" value="ACP-like"/>
    <property type="match status" value="1"/>
</dbReference>
<dbReference type="AlphaFoldDB" id="A0A937FZR8"/>
<dbReference type="InterPro" id="IPR010071">
    <property type="entry name" value="AA_adenyl_dom"/>
</dbReference>
<dbReference type="Pfam" id="PF00501">
    <property type="entry name" value="AMP-binding"/>
    <property type="match status" value="1"/>
</dbReference>
<protein>
    <submittedName>
        <fullName evidence="2">Amino acid adenylation domain-containing protein</fullName>
    </submittedName>
</protein>
<dbReference type="NCBIfam" id="TIGR01733">
    <property type="entry name" value="AA-adenyl-dom"/>
    <property type="match status" value="1"/>
</dbReference>
<dbReference type="Gene3D" id="3.30.300.30">
    <property type="match status" value="1"/>
</dbReference>